<evidence type="ECO:0000256" key="1">
    <source>
        <dbReference type="ARBA" id="ARBA00022603"/>
    </source>
</evidence>
<dbReference type="Pfam" id="PF00856">
    <property type="entry name" value="SET"/>
    <property type="match status" value="1"/>
</dbReference>
<evidence type="ECO:0000259" key="7">
    <source>
        <dbReference type="PROSITE" id="PS51633"/>
    </source>
</evidence>
<keyword evidence="3" id="KW-0949">S-adenosyl-L-methionine</keyword>
<evidence type="ECO:0000313" key="9">
    <source>
        <dbReference type="Proteomes" id="UP000076154"/>
    </source>
</evidence>
<dbReference type="PROSITE" id="PS50280">
    <property type="entry name" value="SET"/>
    <property type="match status" value="1"/>
</dbReference>
<dbReference type="SUPFAM" id="SSF82199">
    <property type="entry name" value="SET domain"/>
    <property type="match status" value="1"/>
</dbReference>
<dbReference type="GO" id="GO:0032259">
    <property type="term" value="P:methylation"/>
    <property type="evidence" value="ECO:0007669"/>
    <property type="project" value="UniProtKB-KW"/>
</dbReference>
<dbReference type="GO" id="GO:0035098">
    <property type="term" value="C:ESC/E(Z) complex"/>
    <property type="evidence" value="ECO:0007669"/>
    <property type="project" value="TreeGrafter"/>
</dbReference>
<dbReference type="InterPro" id="IPR045318">
    <property type="entry name" value="EZH1/2-like"/>
</dbReference>
<gene>
    <name evidence="8" type="primary">ezh2-a</name>
    <name evidence="8" type="ORF">Hypma_014682</name>
</gene>
<keyword evidence="9" id="KW-1185">Reference proteome</keyword>
<dbReference type="PANTHER" id="PTHR45747:SF4">
    <property type="entry name" value="HISTONE-LYSINE N-METHYLTRANSFERASE E(Z)"/>
    <property type="match status" value="1"/>
</dbReference>
<protein>
    <submittedName>
        <fullName evidence="8">Histone-lysine N-methyltransferase EZH2</fullName>
    </submittedName>
</protein>
<keyword evidence="1" id="KW-0489">Methyltransferase</keyword>
<evidence type="ECO:0000256" key="2">
    <source>
        <dbReference type="ARBA" id="ARBA00022679"/>
    </source>
</evidence>
<dbReference type="InterPro" id="IPR046341">
    <property type="entry name" value="SET_dom_sf"/>
</dbReference>
<name>A0A369JDQ9_HYPMA</name>
<reference evidence="8" key="1">
    <citation type="submission" date="2018-04" db="EMBL/GenBank/DDBJ databases">
        <title>Whole genome sequencing of Hypsizygus marmoreus.</title>
        <authorList>
            <person name="Choi I.-G."/>
            <person name="Min B."/>
            <person name="Kim J.-G."/>
            <person name="Kim S."/>
            <person name="Oh Y.-L."/>
            <person name="Kong W.-S."/>
            <person name="Park H."/>
            <person name="Jeong J."/>
            <person name="Song E.-S."/>
        </authorList>
    </citation>
    <scope>NUCLEOTIDE SEQUENCE [LARGE SCALE GENOMIC DNA]</scope>
    <source>
        <strain evidence="8">51987-8</strain>
    </source>
</reference>
<dbReference type="STRING" id="39966.A0A369JDQ9"/>
<evidence type="ECO:0000256" key="3">
    <source>
        <dbReference type="ARBA" id="ARBA00022691"/>
    </source>
</evidence>
<evidence type="ECO:0000256" key="5">
    <source>
        <dbReference type="ARBA" id="ARBA00023163"/>
    </source>
</evidence>
<accession>A0A369JDQ9</accession>
<dbReference type="InterPro" id="IPR001214">
    <property type="entry name" value="SET_dom"/>
</dbReference>
<dbReference type="Proteomes" id="UP000076154">
    <property type="component" value="Unassembled WGS sequence"/>
</dbReference>
<keyword evidence="4" id="KW-0805">Transcription regulation</keyword>
<evidence type="ECO:0000259" key="6">
    <source>
        <dbReference type="PROSITE" id="PS50280"/>
    </source>
</evidence>
<feature type="domain" description="CXC" evidence="7">
    <location>
        <begin position="375"/>
        <end position="490"/>
    </location>
</feature>
<dbReference type="OrthoDB" id="6141102at2759"/>
<comment type="caution">
    <text evidence="8">The sequence shown here is derived from an EMBL/GenBank/DDBJ whole genome shotgun (WGS) entry which is preliminary data.</text>
</comment>
<sequence length="632" mass="72038">MDLQGLINVEGDDPIDTMKREIGAKVYRDAWEEFYRWELEECQRTLDTLAAAFDSQIPSHPISTQLDFNDQEFHPDAPVDDGPTSFTVEEFDEDEYSVRYYTLTCFELTADNILGHPKYEICTPASYNYDKDPSAGNALAFIPYADDKAFPVDEYLRYFSLSAWQIDFQDPDLELIQLETATCLYFNYDFSLNEIDQLDIISKTRTSCSSGLLWDTAQRDLLWWTGIFEKPIIPNTNVSTSVDVFSHIDQDIQSFCPSLNCLRSFCATHPTPSPGLDIVEAKITSMEMLSASDNICGDDCFRRVYHQDLPMEGVGWDLEDTDLVRSVLKIIPDQSPCDLTVICRKRCSEIFAFRCFEFSDSDIENAAYVDKPPVVRKTIFVDDYLAPHDAPGFSTVSPCHHPGQCDQFSCSCYKENQHCQRNCRCEIDCSIRWKGCNCRPRKRRGKIRACESYEHCKCRKAGRECDPDLCRKANAICSGKEKGTCCRNVELQRAKFPLISVQRGTFGLGAFAECTIPRGTVIGEYVGEILHGDDIEHDSIPMLHTYTGLNYIFELDSVVNLDAVKIGNETRYLNDAKDEPEKYNCDARVRLVNGDHRIVLITNKKVPRGKELFLDYGVRYWNPPGKRVEVGD</sequence>
<dbReference type="GO" id="GO:0031507">
    <property type="term" value="P:heterochromatin formation"/>
    <property type="evidence" value="ECO:0007669"/>
    <property type="project" value="TreeGrafter"/>
</dbReference>
<dbReference type="GO" id="GO:0003682">
    <property type="term" value="F:chromatin binding"/>
    <property type="evidence" value="ECO:0007669"/>
    <property type="project" value="TreeGrafter"/>
</dbReference>
<proteinExistence type="predicted"/>
<keyword evidence="2" id="KW-0808">Transferase</keyword>
<dbReference type="PANTHER" id="PTHR45747">
    <property type="entry name" value="HISTONE-LYSINE N-METHYLTRANSFERASE E(Z)"/>
    <property type="match status" value="1"/>
</dbReference>
<feature type="domain" description="SET" evidence="6">
    <location>
        <begin position="489"/>
        <end position="617"/>
    </location>
</feature>
<dbReference type="InParanoid" id="A0A369JDQ9"/>
<evidence type="ECO:0000256" key="4">
    <source>
        <dbReference type="ARBA" id="ARBA00023015"/>
    </source>
</evidence>
<organism evidence="8 9">
    <name type="scientific">Hypsizygus marmoreus</name>
    <name type="common">White beech mushroom</name>
    <name type="synonym">Agaricus marmoreus</name>
    <dbReference type="NCBI Taxonomy" id="39966"/>
    <lineage>
        <taxon>Eukaryota</taxon>
        <taxon>Fungi</taxon>
        <taxon>Dikarya</taxon>
        <taxon>Basidiomycota</taxon>
        <taxon>Agaricomycotina</taxon>
        <taxon>Agaricomycetes</taxon>
        <taxon>Agaricomycetidae</taxon>
        <taxon>Agaricales</taxon>
        <taxon>Tricholomatineae</taxon>
        <taxon>Lyophyllaceae</taxon>
        <taxon>Hypsizygus</taxon>
    </lineage>
</organism>
<dbReference type="GO" id="GO:0046976">
    <property type="term" value="F:histone H3K27 methyltransferase activity"/>
    <property type="evidence" value="ECO:0007669"/>
    <property type="project" value="TreeGrafter"/>
</dbReference>
<dbReference type="PROSITE" id="PS51633">
    <property type="entry name" value="CXC"/>
    <property type="match status" value="1"/>
</dbReference>
<keyword evidence="5" id="KW-0804">Transcription</keyword>
<dbReference type="AlphaFoldDB" id="A0A369JDQ9"/>
<dbReference type="InterPro" id="IPR026489">
    <property type="entry name" value="CXC_dom"/>
</dbReference>
<dbReference type="SMART" id="SM00317">
    <property type="entry name" value="SET"/>
    <property type="match status" value="1"/>
</dbReference>
<dbReference type="Gene3D" id="2.170.270.10">
    <property type="entry name" value="SET domain"/>
    <property type="match status" value="1"/>
</dbReference>
<dbReference type="EMBL" id="LUEZ02000090">
    <property type="protein sequence ID" value="RDB18737.1"/>
    <property type="molecule type" value="Genomic_DNA"/>
</dbReference>
<evidence type="ECO:0000313" key="8">
    <source>
        <dbReference type="EMBL" id="RDB18737.1"/>
    </source>
</evidence>